<proteinExistence type="predicted"/>
<dbReference type="InterPro" id="IPR053842">
    <property type="entry name" value="NikA-like"/>
</dbReference>
<dbReference type="EMBL" id="JACOPQ010000002">
    <property type="protein sequence ID" value="MBC5736193.1"/>
    <property type="molecule type" value="Genomic_DNA"/>
</dbReference>
<evidence type="ECO:0000313" key="1">
    <source>
        <dbReference type="EMBL" id="MBC5736193.1"/>
    </source>
</evidence>
<evidence type="ECO:0000313" key="2">
    <source>
        <dbReference type="Proteomes" id="UP000607645"/>
    </source>
</evidence>
<sequence length="109" mass="12735">MRRSIRISVRLTEEEHRLLKEKMARIGVTNQEAFLRKMALDGLVIRLDLPELKQMISLLRYTSNNINQIAKRLNESGRAYDTDLAEILEKQKQLWGLANKILMKLSTIQ</sequence>
<keyword evidence="2" id="KW-1185">Reference proteome</keyword>
<accession>A0A8J6JHG1</accession>
<dbReference type="AlphaFoldDB" id="A0A8J6JHG1"/>
<dbReference type="Proteomes" id="UP000607645">
    <property type="component" value="Unassembled WGS sequence"/>
</dbReference>
<protein>
    <submittedName>
        <fullName evidence="1">Plasmid mobilization relaxosome protein MobC</fullName>
    </submittedName>
</protein>
<name>A0A8J6JHG1_9FIRM</name>
<organism evidence="1 2">
    <name type="scientific">Lawsonibacter faecis</name>
    <dbReference type="NCBI Taxonomy" id="2763052"/>
    <lineage>
        <taxon>Bacteria</taxon>
        <taxon>Bacillati</taxon>
        <taxon>Bacillota</taxon>
        <taxon>Clostridia</taxon>
        <taxon>Eubacteriales</taxon>
        <taxon>Oscillospiraceae</taxon>
        <taxon>Lawsonibacter</taxon>
    </lineage>
</organism>
<dbReference type="Pfam" id="PF21983">
    <property type="entry name" value="NikA-like"/>
    <property type="match status" value="1"/>
</dbReference>
<gene>
    <name evidence="1" type="primary">mobC</name>
    <name evidence="1" type="ORF">H8S62_04100</name>
</gene>
<reference evidence="1" key="1">
    <citation type="submission" date="2020-08" db="EMBL/GenBank/DDBJ databases">
        <title>Genome public.</title>
        <authorList>
            <person name="Liu C."/>
            <person name="Sun Q."/>
        </authorList>
    </citation>
    <scope>NUCLEOTIDE SEQUENCE</scope>
    <source>
        <strain evidence="1">NSJ-52</strain>
    </source>
</reference>
<comment type="caution">
    <text evidence="1">The sequence shown here is derived from an EMBL/GenBank/DDBJ whole genome shotgun (WGS) entry which is preliminary data.</text>
</comment>